<dbReference type="GO" id="GO:0006508">
    <property type="term" value="P:proteolysis"/>
    <property type="evidence" value="ECO:0007669"/>
    <property type="project" value="InterPro"/>
</dbReference>
<evidence type="ECO:0000256" key="2">
    <source>
        <dbReference type="SAM" id="MobiDB-lite"/>
    </source>
</evidence>
<evidence type="ECO:0000259" key="3">
    <source>
        <dbReference type="PROSITE" id="PS50175"/>
    </source>
</evidence>
<dbReference type="SUPFAM" id="SSF50630">
    <property type="entry name" value="Acid proteases"/>
    <property type="match status" value="1"/>
</dbReference>
<dbReference type="CDD" id="cd00303">
    <property type="entry name" value="retropepsin_like"/>
    <property type="match status" value="1"/>
</dbReference>
<dbReference type="GO" id="GO:0004190">
    <property type="term" value="F:aspartic-type endopeptidase activity"/>
    <property type="evidence" value="ECO:0007669"/>
    <property type="project" value="InterPro"/>
</dbReference>
<evidence type="ECO:0000256" key="1">
    <source>
        <dbReference type="ARBA" id="ARBA00022801"/>
    </source>
</evidence>
<dbReference type="EMBL" id="VJMJ01000389">
    <property type="protein sequence ID" value="KAF0721535.1"/>
    <property type="molecule type" value="Genomic_DNA"/>
</dbReference>
<evidence type="ECO:0000313" key="4">
    <source>
        <dbReference type="EMBL" id="KAF0721535.1"/>
    </source>
</evidence>
<organism evidence="4 5">
    <name type="scientific">Aphanomyces euteiches</name>
    <dbReference type="NCBI Taxonomy" id="100861"/>
    <lineage>
        <taxon>Eukaryota</taxon>
        <taxon>Sar</taxon>
        <taxon>Stramenopiles</taxon>
        <taxon>Oomycota</taxon>
        <taxon>Saprolegniomycetes</taxon>
        <taxon>Saprolegniales</taxon>
        <taxon>Verrucalvaceae</taxon>
        <taxon>Aphanomyces</taxon>
    </lineage>
</organism>
<dbReference type="PROSITE" id="PS50175">
    <property type="entry name" value="ASP_PROT_RETROV"/>
    <property type="match status" value="1"/>
</dbReference>
<dbReference type="Pfam" id="PF13650">
    <property type="entry name" value="Asp_protease_2"/>
    <property type="match status" value="1"/>
</dbReference>
<evidence type="ECO:0000313" key="5">
    <source>
        <dbReference type="Proteomes" id="UP000481153"/>
    </source>
</evidence>
<keyword evidence="1" id="KW-0378">Hydrolase</keyword>
<dbReference type="Gene3D" id="2.40.70.10">
    <property type="entry name" value="Acid Proteases"/>
    <property type="match status" value="1"/>
</dbReference>
<feature type="compositionally biased region" description="Basic and acidic residues" evidence="2">
    <location>
        <begin position="252"/>
        <end position="265"/>
    </location>
</feature>
<reference evidence="4 5" key="1">
    <citation type="submission" date="2019-07" db="EMBL/GenBank/DDBJ databases">
        <title>Genomics analysis of Aphanomyces spp. identifies a new class of oomycete effector associated with host adaptation.</title>
        <authorList>
            <person name="Gaulin E."/>
        </authorList>
    </citation>
    <scope>NUCLEOTIDE SEQUENCE [LARGE SCALE GENOMIC DNA]</scope>
    <source>
        <strain evidence="4 5">ATCC 201684</strain>
    </source>
</reference>
<feature type="region of interest" description="Disordered" evidence="2">
    <location>
        <begin position="241"/>
        <end position="265"/>
    </location>
</feature>
<gene>
    <name evidence="4" type="ORF">Ae201684_019089</name>
</gene>
<dbReference type="InterPro" id="IPR001995">
    <property type="entry name" value="Peptidase_A2_cat"/>
</dbReference>
<dbReference type="AlphaFoldDB" id="A0A6G0W618"/>
<sequence>MDRDTIILADTGADMSVVHLRAVESLNLPIDQRKSMRINGIGPNSIRTLGTVPVKLTIGNGIAYYLELDVCDLGNVGFNAVLGMDFLSRAHMTIDTNRREISLPGGEQVPLLHQPTRYHRGNIQYLETTKQIWIASGESVVVPIRYSLPLEHDEHEYWVHRGAKWIATLLSGVDEQPVAVRITNIGSHGISLLPRTRIGAITERGERPLDARMVRKDSNRYRVWEDDVYEGTFTSRFLKKQVAQNTEPEDSNSLKEPKEWPTTLKTHDGELPLLRKTSIASIAITEDMQTKEHHDNDIWEPPGSQIFSLQAVPDLDQSKFDPEVIVKEGIDMTTEEMEAQLAFIPEIIPDPTPIRLEDLDYGEPDRATEVKEKMRAVLRTYFCHTEFVENHTHKSNSTLKTPKTTQILPKYTC</sequence>
<comment type="caution">
    <text evidence="4">The sequence shown here is derived from an EMBL/GenBank/DDBJ whole genome shotgun (WGS) entry which is preliminary data.</text>
</comment>
<dbReference type="InterPro" id="IPR021109">
    <property type="entry name" value="Peptidase_aspartic_dom_sf"/>
</dbReference>
<keyword evidence="5" id="KW-1185">Reference proteome</keyword>
<feature type="domain" description="Peptidase A2" evidence="3">
    <location>
        <begin position="5"/>
        <end position="42"/>
    </location>
</feature>
<accession>A0A6G0W618</accession>
<name>A0A6G0W618_9STRA</name>
<protein>
    <recommendedName>
        <fullName evidence="3">Peptidase A2 domain-containing protein</fullName>
    </recommendedName>
</protein>
<proteinExistence type="predicted"/>
<dbReference type="Proteomes" id="UP000481153">
    <property type="component" value="Unassembled WGS sequence"/>
</dbReference>
<dbReference type="VEuPathDB" id="FungiDB:AeMF1_002834"/>